<dbReference type="EMBL" id="BAAAXF010000074">
    <property type="protein sequence ID" value="GAA3503391.1"/>
    <property type="molecule type" value="Genomic_DNA"/>
</dbReference>
<sequence length="104" mass="11187">MIRRVGVFRVIRAVQRLPGSVDRDAVRQGDAGSRAEQPFQEIRFVRVVLPFRVEVHGAFLDGCAGGNVERATQVSFPDPVGVGIGGQQKVAVDGQAEVRAQTSS</sequence>
<proteinExistence type="predicted"/>
<comment type="caution">
    <text evidence="1">The sequence shown here is derived from an EMBL/GenBank/DDBJ whole genome shotgun (WGS) entry which is preliminary data.</text>
</comment>
<evidence type="ECO:0000313" key="1">
    <source>
        <dbReference type="EMBL" id="GAA3503391.1"/>
    </source>
</evidence>
<keyword evidence="2" id="KW-1185">Reference proteome</keyword>
<dbReference type="Proteomes" id="UP001501455">
    <property type="component" value="Unassembled WGS sequence"/>
</dbReference>
<gene>
    <name evidence="1" type="ORF">GCM10019016_105010</name>
</gene>
<reference evidence="2" key="1">
    <citation type="journal article" date="2019" name="Int. J. Syst. Evol. Microbiol.">
        <title>The Global Catalogue of Microorganisms (GCM) 10K type strain sequencing project: providing services to taxonomists for standard genome sequencing and annotation.</title>
        <authorList>
            <consortium name="The Broad Institute Genomics Platform"/>
            <consortium name="The Broad Institute Genome Sequencing Center for Infectious Disease"/>
            <person name="Wu L."/>
            <person name="Ma J."/>
        </authorList>
    </citation>
    <scope>NUCLEOTIDE SEQUENCE [LARGE SCALE GENOMIC DNA]</scope>
    <source>
        <strain evidence="2">JCM 4816</strain>
    </source>
</reference>
<name>A0ABP6U6Q7_9ACTN</name>
<protein>
    <submittedName>
        <fullName evidence="1">Uncharacterized protein</fullName>
    </submittedName>
</protein>
<organism evidence="1 2">
    <name type="scientific">Streptomyces prasinosporus</name>
    <dbReference type="NCBI Taxonomy" id="68256"/>
    <lineage>
        <taxon>Bacteria</taxon>
        <taxon>Bacillati</taxon>
        <taxon>Actinomycetota</taxon>
        <taxon>Actinomycetes</taxon>
        <taxon>Kitasatosporales</taxon>
        <taxon>Streptomycetaceae</taxon>
        <taxon>Streptomyces</taxon>
        <taxon>Streptomyces albogriseolus group</taxon>
    </lineage>
</organism>
<evidence type="ECO:0000313" key="2">
    <source>
        <dbReference type="Proteomes" id="UP001501455"/>
    </source>
</evidence>
<accession>A0ABP6U6Q7</accession>